<proteinExistence type="inferred from homology"/>
<keyword evidence="2" id="KW-0328">Glycosyltransferase</keyword>
<comment type="caution">
    <text evidence="6">Lacks conserved residue(s) required for the propagation of feature annotation.</text>
</comment>
<name>A0A7C3AQZ5_9BACT</name>
<dbReference type="GO" id="GO:0016779">
    <property type="term" value="F:nucleotidyltransferase activity"/>
    <property type="evidence" value="ECO:0007669"/>
    <property type="project" value="UniProtKB-KW"/>
</dbReference>
<dbReference type="Pfam" id="PF14487">
    <property type="entry name" value="DarT"/>
    <property type="match status" value="2"/>
</dbReference>
<evidence type="ECO:0000256" key="2">
    <source>
        <dbReference type="ARBA" id="ARBA00022676"/>
    </source>
</evidence>
<reference evidence="8" key="1">
    <citation type="journal article" date="2020" name="mSystems">
        <title>Genome- and Community-Level Interaction Insights into Carbon Utilization and Element Cycling Functions of Hydrothermarchaeota in Hydrothermal Sediment.</title>
        <authorList>
            <person name="Zhou Z."/>
            <person name="Liu Y."/>
            <person name="Xu W."/>
            <person name="Pan J."/>
            <person name="Luo Z.H."/>
            <person name="Li M."/>
        </authorList>
    </citation>
    <scope>NUCLEOTIDE SEQUENCE [LARGE SCALE GENOMIC DNA]</scope>
    <source>
        <strain evidence="8">SpSt-192</strain>
    </source>
</reference>
<evidence type="ECO:0000259" key="7">
    <source>
        <dbReference type="PROSITE" id="PS52018"/>
    </source>
</evidence>
<evidence type="ECO:0000256" key="1">
    <source>
        <dbReference type="ARBA" id="ARBA00022649"/>
    </source>
</evidence>
<keyword evidence="3" id="KW-0808">Transferase</keyword>
<dbReference type="GO" id="GO:0016757">
    <property type="term" value="F:glycosyltransferase activity"/>
    <property type="evidence" value="ECO:0007669"/>
    <property type="project" value="UniProtKB-KW"/>
</dbReference>
<comment type="caution">
    <text evidence="8">The sequence shown here is derived from an EMBL/GenBank/DDBJ whole genome shotgun (WGS) entry which is preliminary data.</text>
</comment>
<feature type="domain" description="DarT" evidence="7">
    <location>
        <begin position="1"/>
        <end position="207"/>
    </location>
</feature>
<evidence type="ECO:0000313" key="8">
    <source>
        <dbReference type="EMBL" id="HEX69982.1"/>
    </source>
</evidence>
<sequence>MQLVANFEDISYVSVQRLRSRISIKHGDDSRPLHSYVNLFFAAKPPMLAVFHNRARQDDFVYLEISPTVLDLPGTLIADGNAAIQGLSEAGRETVTVVVATSAAASCQRWYDPPSFLPRRRVCSNFYVSSVGLDCVDFGAVATDDRWLDEETKRRKQAEVLVPAEVPVYPFVGVAVRSRVTRQRVEALLAEAGIECLDVVERPEWYFDW</sequence>
<keyword evidence="1 6" id="KW-1277">Toxin-antitoxin system</keyword>
<protein>
    <submittedName>
        <fullName evidence="8">DUF4433 domain-containing protein</fullName>
    </submittedName>
</protein>
<evidence type="ECO:0000256" key="6">
    <source>
        <dbReference type="PROSITE-ProRule" id="PRU01362"/>
    </source>
</evidence>
<comment type="similarity">
    <text evidence="6">Belongs to the DarT ADP-ribosyltransferase family.</text>
</comment>
<accession>A0A7C3AQZ5</accession>
<dbReference type="AlphaFoldDB" id="A0A7C3AQZ5"/>
<evidence type="ECO:0000256" key="3">
    <source>
        <dbReference type="ARBA" id="ARBA00022679"/>
    </source>
</evidence>
<evidence type="ECO:0000256" key="4">
    <source>
        <dbReference type="ARBA" id="ARBA00022695"/>
    </source>
</evidence>
<keyword evidence="4" id="KW-0548">Nucleotidyltransferase</keyword>
<evidence type="ECO:0000256" key="5">
    <source>
        <dbReference type="ARBA" id="ARBA00023125"/>
    </source>
</evidence>
<gene>
    <name evidence="8" type="ORF">ENP13_01890</name>
</gene>
<keyword evidence="5 6" id="KW-0238">DNA-binding</keyword>
<organism evidence="8">
    <name type="scientific">Thermorudis sp</name>
    <dbReference type="NCBI Taxonomy" id="1969470"/>
    <lineage>
        <taxon>Bacteria</taxon>
        <taxon>Pseudomonadati</taxon>
        <taxon>Thermomicrobiota</taxon>
        <taxon>Thermomicrobia</taxon>
        <taxon>Thermomicrobia incertae sedis</taxon>
        <taxon>Thermorudis</taxon>
    </lineage>
</organism>
<dbReference type="EMBL" id="DSID01000147">
    <property type="protein sequence ID" value="HEX69982.1"/>
    <property type="molecule type" value="Genomic_DNA"/>
</dbReference>
<dbReference type="PROSITE" id="PS52018">
    <property type="entry name" value="DART"/>
    <property type="match status" value="1"/>
</dbReference>
<dbReference type="GO" id="GO:0003677">
    <property type="term" value="F:DNA binding"/>
    <property type="evidence" value="ECO:0007669"/>
    <property type="project" value="UniProtKB-UniRule"/>
</dbReference>
<dbReference type="InterPro" id="IPR029494">
    <property type="entry name" value="DarT"/>
</dbReference>